<dbReference type="AlphaFoldDB" id="A0A1B0EX60"/>
<keyword evidence="3" id="KW-0812">Transmembrane</keyword>
<reference evidence="13" key="1">
    <citation type="submission" date="2022-08" db="UniProtKB">
        <authorList>
            <consortium name="EnsemblMetazoa"/>
        </authorList>
    </citation>
    <scope>IDENTIFICATION</scope>
    <source>
        <strain evidence="13">Israel</strain>
    </source>
</reference>
<dbReference type="RefSeq" id="XP_055709795.1">
    <property type="nucleotide sequence ID" value="XM_055853820.1"/>
</dbReference>
<keyword evidence="8" id="KW-0472">Membrane</keyword>
<dbReference type="GeneID" id="129805718"/>
<dbReference type="SUPFAM" id="SSF51735">
    <property type="entry name" value="NAD(P)-binding Rossmann-fold domains"/>
    <property type="match status" value="1"/>
</dbReference>
<evidence type="ECO:0000313" key="14">
    <source>
        <dbReference type="Proteomes" id="UP000092462"/>
    </source>
</evidence>
<evidence type="ECO:0000256" key="9">
    <source>
        <dbReference type="ARBA" id="ARBA00059620"/>
    </source>
</evidence>
<evidence type="ECO:0000256" key="4">
    <source>
        <dbReference type="ARBA" id="ARBA00022857"/>
    </source>
</evidence>
<evidence type="ECO:0000256" key="2">
    <source>
        <dbReference type="ARBA" id="ARBA00006484"/>
    </source>
</evidence>
<evidence type="ECO:0000256" key="10">
    <source>
        <dbReference type="ARBA" id="ARBA00068717"/>
    </source>
</evidence>
<accession>A0A1B0EX60</accession>
<sequence length="315" mass="35239">MTDNQNASHNPALRLYSAFTLIADIIGLLLKFILEIIYSFMKLFVKAELKDLSGEVVLVTGAGHGIGRELALQYTDLGCEVVCLDINETNNAETAEMANALKRGRAYTFTCDVTDRDQVLEVANRIRLQVGHVSVIVNNAGIMPSRPLWEQKHQEIRKVFDVNVMAHFWIFEAFLPQMIEKNRGHLVSISSVAGLIGAANLVPYCASKFAVRGMMEALFEELRENKIPIKLTVAYPYMVDTGLCKSPKMRFPSAMALLTPKAAATSIIEAHRQGLVEATIPRYIGYLNRFFRNYPVNCQLMVKDFFETGVGIDDQ</sequence>
<dbReference type="GO" id="GO:0016020">
    <property type="term" value="C:membrane"/>
    <property type="evidence" value="ECO:0007669"/>
    <property type="project" value="UniProtKB-SubCell"/>
</dbReference>
<dbReference type="PRINTS" id="PR00081">
    <property type="entry name" value="GDHRDH"/>
</dbReference>
<evidence type="ECO:0000256" key="1">
    <source>
        <dbReference type="ARBA" id="ARBA00004141"/>
    </source>
</evidence>
<dbReference type="EMBL" id="AJVK01000821">
    <property type="status" value="NOT_ANNOTATED_CDS"/>
    <property type="molecule type" value="Genomic_DNA"/>
</dbReference>
<dbReference type="EnsemblMetazoa" id="PPAI006227-RA">
    <property type="protein sequence ID" value="PPAI006227-PA"/>
    <property type="gene ID" value="PPAI006227"/>
</dbReference>
<dbReference type="FunFam" id="3.40.50.720:FF:000131">
    <property type="entry name" value="Short-chain dehydrogenase/reductase 3"/>
    <property type="match status" value="1"/>
</dbReference>
<evidence type="ECO:0000256" key="12">
    <source>
        <dbReference type="RuleBase" id="RU000363"/>
    </source>
</evidence>
<dbReference type="OrthoDB" id="5840532at2759"/>
<dbReference type="InterPro" id="IPR002347">
    <property type="entry name" value="SDR_fam"/>
</dbReference>
<keyword evidence="4" id="KW-0521">NADP</keyword>
<evidence type="ECO:0000256" key="6">
    <source>
        <dbReference type="ARBA" id="ARBA00023002"/>
    </source>
</evidence>
<comment type="subcellular location">
    <subcellularLocation>
        <location evidence="1">Membrane</location>
        <topology evidence="1">Multi-pass membrane protein</topology>
    </subcellularLocation>
</comment>
<dbReference type="GO" id="GO:0052650">
    <property type="term" value="F:all-trans-retinol dehydrogenase (NADP+) activity"/>
    <property type="evidence" value="ECO:0007669"/>
    <property type="project" value="UniProtKB-ARBA"/>
</dbReference>
<evidence type="ECO:0000256" key="3">
    <source>
        <dbReference type="ARBA" id="ARBA00022692"/>
    </source>
</evidence>
<keyword evidence="14" id="KW-1185">Reference proteome</keyword>
<dbReference type="InterPro" id="IPR036291">
    <property type="entry name" value="NAD(P)-bd_dom_sf"/>
</dbReference>
<dbReference type="GO" id="GO:0005811">
    <property type="term" value="C:lipid droplet"/>
    <property type="evidence" value="ECO:0007669"/>
    <property type="project" value="TreeGrafter"/>
</dbReference>
<evidence type="ECO:0000256" key="11">
    <source>
        <dbReference type="ARBA" id="ARBA00082544"/>
    </source>
</evidence>
<evidence type="ECO:0000256" key="5">
    <source>
        <dbReference type="ARBA" id="ARBA00022989"/>
    </source>
</evidence>
<keyword evidence="5" id="KW-1133">Transmembrane helix</keyword>
<dbReference type="Proteomes" id="UP000092462">
    <property type="component" value="Unassembled WGS sequence"/>
</dbReference>
<dbReference type="KEGG" id="ppap:129805718"/>
<dbReference type="Pfam" id="PF00106">
    <property type="entry name" value="adh_short"/>
    <property type="match status" value="1"/>
</dbReference>
<keyword evidence="7" id="KW-0443">Lipid metabolism</keyword>
<comment type="function">
    <text evidence="9">Catalyzes the reduction of all-trans-retinal to all-trans-retinol in the presence of NADPH.</text>
</comment>
<keyword evidence="6" id="KW-0560">Oxidoreductase</keyword>
<organism evidence="13 14">
    <name type="scientific">Phlebotomus papatasi</name>
    <name type="common">Sandfly</name>
    <dbReference type="NCBI Taxonomy" id="29031"/>
    <lineage>
        <taxon>Eukaryota</taxon>
        <taxon>Metazoa</taxon>
        <taxon>Ecdysozoa</taxon>
        <taxon>Arthropoda</taxon>
        <taxon>Hexapoda</taxon>
        <taxon>Insecta</taxon>
        <taxon>Pterygota</taxon>
        <taxon>Neoptera</taxon>
        <taxon>Endopterygota</taxon>
        <taxon>Diptera</taxon>
        <taxon>Nematocera</taxon>
        <taxon>Psychodoidea</taxon>
        <taxon>Psychodidae</taxon>
        <taxon>Phlebotomus</taxon>
        <taxon>Phlebotomus</taxon>
    </lineage>
</organism>
<dbReference type="CDD" id="cd05339">
    <property type="entry name" value="17beta-HSDXI-like_SDR_c"/>
    <property type="match status" value="1"/>
</dbReference>
<dbReference type="VEuPathDB" id="VectorBase:PPAI006227"/>
<name>A0A1B0EX60_PHLPP</name>
<evidence type="ECO:0000313" key="13">
    <source>
        <dbReference type="EnsemblMetazoa" id="PPAI006227-PA"/>
    </source>
</evidence>
<dbReference type="PANTHER" id="PTHR24322:SF736">
    <property type="entry name" value="RETINOL DEHYDROGENASE 10"/>
    <property type="match status" value="1"/>
</dbReference>
<dbReference type="VEuPathDB" id="VectorBase:PPAPM1_002904"/>
<evidence type="ECO:0000256" key="7">
    <source>
        <dbReference type="ARBA" id="ARBA00023098"/>
    </source>
</evidence>
<comment type="similarity">
    <text evidence="2 12">Belongs to the short-chain dehydrogenases/reductases (SDR) family.</text>
</comment>
<dbReference type="PRINTS" id="PR00080">
    <property type="entry name" value="SDRFAMILY"/>
</dbReference>
<evidence type="ECO:0000256" key="8">
    <source>
        <dbReference type="ARBA" id="ARBA00023136"/>
    </source>
</evidence>
<proteinExistence type="inferred from homology"/>
<dbReference type="Gene3D" id="3.40.50.720">
    <property type="entry name" value="NAD(P)-binding Rossmann-like Domain"/>
    <property type="match status" value="1"/>
</dbReference>
<protein>
    <recommendedName>
        <fullName evidence="10">Short-chain dehydrogenase/reductase 3</fullName>
    </recommendedName>
    <alternativeName>
        <fullName evidence="11">Retinal short-chain dehydrogenase/reductase 1</fullName>
    </alternativeName>
</protein>
<dbReference type="PANTHER" id="PTHR24322">
    <property type="entry name" value="PKSB"/>
    <property type="match status" value="1"/>
</dbReference>